<sequence>MSTAVPQVPPRPTRAQNQSSGSSSSLGSDIPKIPPRPANRRLDRSASPSRESFARSPLNETPFLGHNGNLPKSSLGGNLRNDAGDDSGADLPSRPSSVALPSIGQEGNEYAEVFDASRELGTSSTQTRNIANDLKLHAPKPSLPTSSATQRVSQVTRTDSEKAASFGIGKAGSDDKDPSSRDLKSRTSFASQASNDTERPSSSLESDHGIPEIGQRVPMYPDAGDVQAPSPAPFAAPYAPGIGFHNDGSKPRHHARKTSAREHDMPLEAYGRHGHQVLPHDRFERAYYEKHPELFKKELGQYGEGKPEWAMSSDDLNKIVRDTASRGSGLGTSAAIGTPNEQVGHQAAEEYTSRMSSPRPQSSGLQLAHSNTSQTHVDSPLRKTSFPTDIQGKTEFEGTLSRSLHAPSDTALESELDDDDVIHVDTARRTSHIYGGGSVPQSTEELGTPGEPDEEDAGYDEGYSAPILASDEVAKEPFGYELQPAVSPLLERKNSQDYSFYQQKSASQTSLSGSRPSSRPGSIHGTIPGLQFPSSTKLEDLEEYEPLFPEDEKNAGIKKPLTAADRLKRPELMNRKFPSQDIWEDTPNSLQYTATVSTPQLPEEGETTEAKESKETPEQAFARRQEELAESESSGAESFLHQEKKSPWSSKAHLNLDTRPGGMKQRFPSRDIWEDTPDSLQLQTTVAGPQSPEKEVLATPDERPTTGAVAYHQEKAAAGLPLGREEGRATTGIGALMKPSIPARPVKSKLSHSSDSASDAQPTVLERPSRKSASADTATPPVPTKTKPQVPARPSKPISRDSGENVPLSQVLSNSSAKSVGSDQGAAAAAKPKPPVPARPVGSKIAALQGGFMADLNKRLQLGAQPPKKEDVVAEEPEEVKEKAPLADARKGRARGPARRAPAKSPAPVSDATEKSTVLGFSLPQTVWHIDPEEDLVHIDAPKEAATAPIATKATQSETPKLATNISGQELHDIPGAKHIPAPMTDSSAIESAQAGTVEEAKEATIPTMISDNGHELEPKPSEEPTAETTLESAEENDLSDSTATLKADTESETIE</sequence>
<feature type="region of interest" description="Disordered" evidence="1">
    <location>
        <begin position="858"/>
        <end position="916"/>
    </location>
</feature>
<feature type="compositionally biased region" description="Basic and acidic residues" evidence="1">
    <location>
        <begin position="1013"/>
        <end position="1023"/>
    </location>
</feature>
<feature type="compositionally biased region" description="Polar residues" evidence="1">
    <location>
        <begin position="497"/>
        <end position="511"/>
    </location>
</feature>
<feature type="compositionally biased region" description="Polar residues" evidence="1">
    <location>
        <begin position="807"/>
        <end position="822"/>
    </location>
</feature>
<evidence type="ECO:0000313" key="3">
    <source>
        <dbReference type="Proteomes" id="UP000431533"/>
    </source>
</evidence>
<name>A0A8H8R424_9HELO</name>
<evidence type="ECO:0000256" key="1">
    <source>
        <dbReference type="SAM" id="MobiDB-lite"/>
    </source>
</evidence>
<feature type="compositionally biased region" description="Basic and acidic residues" evidence="1">
    <location>
        <begin position="608"/>
        <end position="627"/>
    </location>
</feature>
<feature type="compositionally biased region" description="Polar residues" evidence="1">
    <location>
        <begin position="186"/>
        <end position="204"/>
    </location>
</feature>
<feature type="compositionally biased region" description="Polar residues" evidence="1">
    <location>
        <begin position="678"/>
        <end position="688"/>
    </location>
</feature>
<keyword evidence="3" id="KW-1185">Reference proteome</keyword>
<feature type="compositionally biased region" description="Basic residues" evidence="1">
    <location>
        <begin position="892"/>
        <end position="902"/>
    </location>
</feature>
<feature type="region of interest" description="Disordered" evidence="1">
    <location>
        <begin position="973"/>
        <end position="1056"/>
    </location>
</feature>
<evidence type="ECO:0000313" key="2">
    <source>
        <dbReference type="EMBL" id="TVY28187.1"/>
    </source>
</evidence>
<dbReference type="Pfam" id="PF11489">
    <property type="entry name" value="Aim21"/>
    <property type="match status" value="1"/>
</dbReference>
<feature type="compositionally biased region" description="Polar residues" evidence="1">
    <location>
        <begin position="120"/>
        <end position="130"/>
    </location>
</feature>
<feature type="compositionally biased region" description="Polar residues" evidence="1">
    <location>
        <begin position="143"/>
        <end position="157"/>
    </location>
</feature>
<feature type="compositionally biased region" description="Low complexity" evidence="1">
    <location>
        <begin position="751"/>
        <end position="760"/>
    </location>
</feature>
<dbReference type="GeneID" id="41983522"/>
<feature type="compositionally biased region" description="Basic and acidic residues" evidence="1">
    <location>
        <begin position="172"/>
        <end position="185"/>
    </location>
</feature>
<feature type="compositionally biased region" description="Polar residues" evidence="1">
    <location>
        <begin position="985"/>
        <end position="995"/>
    </location>
</feature>
<feature type="region of interest" description="Disordered" evidence="1">
    <location>
        <begin position="594"/>
        <end position="843"/>
    </location>
</feature>
<proteinExistence type="predicted"/>
<accession>A0A8H8R424</accession>
<feature type="compositionally biased region" description="Polar residues" evidence="1">
    <location>
        <begin position="353"/>
        <end position="377"/>
    </location>
</feature>
<dbReference type="RefSeq" id="XP_031006975.1">
    <property type="nucleotide sequence ID" value="XM_031148296.1"/>
</dbReference>
<feature type="region of interest" description="Disordered" evidence="1">
    <location>
        <begin position="497"/>
        <end position="533"/>
    </location>
</feature>
<dbReference type="InterPro" id="IPR021582">
    <property type="entry name" value="Aim21"/>
</dbReference>
<dbReference type="EMBL" id="QGMH01000035">
    <property type="protein sequence ID" value="TVY28187.1"/>
    <property type="molecule type" value="Genomic_DNA"/>
</dbReference>
<organism evidence="2 3">
    <name type="scientific">Lachnellula hyalina</name>
    <dbReference type="NCBI Taxonomy" id="1316788"/>
    <lineage>
        <taxon>Eukaryota</taxon>
        <taxon>Fungi</taxon>
        <taxon>Dikarya</taxon>
        <taxon>Ascomycota</taxon>
        <taxon>Pezizomycotina</taxon>
        <taxon>Leotiomycetes</taxon>
        <taxon>Helotiales</taxon>
        <taxon>Lachnaceae</taxon>
        <taxon>Lachnellula</taxon>
    </lineage>
</organism>
<feature type="region of interest" description="Disordered" evidence="1">
    <location>
        <begin position="330"/>
        <end position="465"/>
    </location>
</feature>
<feature type="compositionally biased region" description="Low complexity" evidence="1">
    <location>
        <begin position="19"/>
        <end position="28"/>
    </location>
</feature>
<dbReference type="AlphaFoldDB" id="A0A8H8R424"/>
<feature type="compositionally biased region" description="Low complexity" evidence="1">
    <location>
        <begin position="512"/>
        <end position="522"/>
    </location>
</feature>
<comment type="caution">
    <text evidence="2">The sequence shown here is derived from an EMBL/GenBank/DDBJ whole genome shotgun (WGS) entry which is preliminary data.</text>
</comment>
<dbReference type="Proteomes" id="UP000431533">
    <property type="component" value="Unassembled WGS sequence"/>
</dbReference>
<feature type="region of interest" description="Disordered" evidence="1">
    <location>
        <begin position="1"/>
        <end position="264"/>
    </location>
</feature>
<dbReference type="OrthoDB" id="5386574at2759"/>
<reference evidence="2 3" key="1">
    <citation type="submission" date="2018-05" db="EMBL/GenBank/DDBJ databases">
        <title>Genome sequencing and assembly of the regulated plant pathogen Lachnellula willkommii and related sister species for the development of diagnostic species identification markers.</title>
        <authorList>
            <person name="Giroux E."/>
            <person name="Bilodeau G."/>
        </authorList>
    </citation>
    <scope>NUCLEOTIDE SEQUENCE [LARGE SCALE GENOMIC DNA]</scope>
    <source>
        <strain evidence="2 3">CBS 185.66</strain>
    </source>
</reference>
<feature type="compositionally biased region" description="Basic and acidic residues" evidence="1">
    <location>
        <begin position="880"/>
        <end position="891"/>
    </location>
</feature>
<protein>
    <recommendedName>
        <fullName evidence="4">Altered inheritance of mitochondria protein 21</fullName>
    </recommendedName>
</protein>
<feature type="compositionally biased region" description="Basic and acidic residues" evidence="1">
    <location>
        <begin position="692"/>
        <end position="704"/>
    </location>
</feature>
<evidence type="ECO:0008006" key="4">
    <source>
        <dbReference type="Google" id="ProtNLM"/>
    </source>
</evidence>
<gene>
    <name evidence="2" type="ORF">LHYA1_G003324</name>
</gene>